<evidence type="ECO:0000313" key="3">
    <source>
        <dbReference type="EMBL" id="TKI99017.1"/>
    </source>
</evidence>
<dbReference type="SMART" id="SM00220">
    <property type="entry name" value="S_TKc"/>
    <property type="match status" value="1"/>
</dbReference>
<gene>
    <name evidence="2" type="ORF">FC694_29540</name>
    <name evidence="3" type="ORF">FC699_02600</name>
</gene>
<sequence length="872" mass="99390">MEGNMLYHRYLKPNSEYYGKMSEREQDSIYELNDIPDTYAVILNNDSVWKHYHVKGSILPEQGWKIHVTSSLEDSKSVLDKVARLCIDKKIEFKHLKNKDSFMKMNSKNANRASSGKFITIYPKNNEVFVELLEMISSEIQDFKKGPYILNDKRWKNSNVFYRYGGFKGIINKHGEHCIRDEKGNLIKDQRNPFYQVPEFVKDFDDYLNTINNSGDLETQGESRLEQYKIETALSFSNAGGVYLATRKKDNLKVIIKEARPSAGLDGAAQDALARQKIEYDALKKLKDVPGVVNLIDYFQEWEHYFLVEEFIEGRDLRQWIAQDFPFFRDSNSMSNHAENVKKILLQLFTLIDGMHNNGIAMGDLQPANIMVTEELTVRIIDFETAMPVKSEDRPTLAAIGFVSQEMKVSGARDWFGFKKLIRYLALPLLSSEDLEGYLQYNHLNWIKENYGEEFYSFILNLQEQCDKRIQDYQTYNPKEINLSDQISDFDLTSIINKLLIGVENNLTNDERFINGDIRQFEMNGGKFNFLTGGSGAAFALTKNSSSSTEIDKWIQSVLLNNLSLIKETGLFTGKTGILALLYDRGYKEVVINELNNLKDNSNKSDISLRSGLSGIGIFIISLYLETKNTEFLNLAEELGNLIEINRVKNEPLRVNDWMAVDIGLIDGLSGVSLFYSALYSATHNKKYLEKAEALLKKDLESTKKDDVTGVLQTVDNKNRLLPYLSGGSIGVAISIWFLNHVSGQDLYREEMDAILKLSKTRCTISGGLFDGAGSFMLLPVMVKTDKERKMILNEVLNLLNLFLIEKKGYYVYPGQFSYRLSDDVYTGSSGIILALMGVVKDNPIYWLPLINSDEFLARTKAKELSVTSGKI</sequence>
<feature type="domain" description="Protein kinase" evidence="1">
    <location>
        <begin position="228"/>
        <end position="531"/>
    </location>
</feature>
<dbReference type="Gene3D" id="1.10.510.10">
    <property type="entry name" value="Transferase(Phosphotransferase) domain 1"/>
    <property type="match status" value="1"/>
</dbReference>
<name>A0A4U2MBJ7_9BACI</name>
<evidence type="ECO:0000313" key="5">
    <source>
        <dbReference type="Proteomes" id="UP000306037"/>
    </source>
</evidence>
<accession>A0A4U2MBJ7</accession>
<dbReference type="PANTHER" id="PTHR44167">
    <property type="entry name" value="OVARIAN-SPECIFIC SERINE/THREONINE-PROTEIN KINASE LOK-RELATED"/>
    <property type="match status" value="1"/>
</dbReference>
<reference evidence="4 5" key="1">
    <citation type="journal article" date="2019" name="Environ. Microbiol.">
        <title>An active ?-lactamase is a part of an orchestrated cell wall stress resistance network of Bacillus subtilis and related rhizosphere species.</title>
        <authorList>
            <person name="Bucher T."/>
            <person name="Keren-Paz A."/>
            <person name="Hausser J."/>
            <person name="Olender T."/>
            <person name="Cytryn E."/>
            <person name="Kolodkin-Gal I."/>
        </authorList>
    </citation>
    <scope>NUCLEOTIDE SEQUENCE [LARGE SCALE GENOMIC DNA]</scope>
    <source>
        <strain evidence="3 4">I5</strain>
        <strain evidence="2 5">I71</strain>
    </source>
</reference>
<dbReference type="SMART" id="SM01260">
    <property type="entry name" value="LANC_like"/>
    <property type="match status" value="1"/>
</dbReference>
<dbReference type="RefSeq" id="WP_137053954.1">
    <property type="nucleotide sequence ID" value="NZ_SZOM01000477.1"/>
</dbReference>
<evidence type="ECO:0000259" key="1">
    <source>
        <dbReference type="PROSITE" id="PS50011"/>
    </source>
</evidence>
<proteinExistence type="predicted"/>
<dbReference type="SUPFAM" id="SSF56112">
    <property type="entry name" value="Protein kinase-like (PK-like)"/>
    <property type="match status" value="1"/>
</dbReference>
<organism evidence="2 5">
    <name type="scientific">Bacillus wiedmannii</name>
    <dbReference type="NCBI Taxonomy" id="1890302"/>
    <lineage>
        <taxon>Bacteria</taxon>
        <taxon>Bacillati</taxon>
        <taxon>Bacillota</taxon>
        <taxon>Bacilli</taxon>
        <taxon>Bacillales</taxon>
        <taxon>Bacillaceae</taxon>
        <taxon>Bacillus</taxon>
        <taxon>Bacillus cereus group</taxon>
    </lineage>
</organism>
<dbReference type="Pfam" id="PF00069">
    <property type="entry name" value="Pkinase"/>
    <property type="match status" value="1"/>
</dbReference>
<dbReference type="AlphaFoldDB" id="A0A4U2MBJ7"/>
<comment type="caution">
    <text evidence="2">The sequence shown here is derived from an EMBL/GenBank/DDBJ whole genome shotgun (WGS) entry which is preliminary data.</text>
</comment>
<dbReference type="GO" id="GO:0005975">
    <property type="term" value="P:carbohydrate metabolic process"/>
    <property type="evidence" value="ECO:0007669"/>
    <property type="project" value="InterPro"/>
</dbReference>
<dbReference type="EMBL" id="SZOM01000477">
    <property type="protein sequence ID" value="TKH08305.1"/>
    <property type="molecule type" value="Genomic_DNA"/>
</dbReference>
<dbReference type="Gene3D" id="1.50.10.10">
    <property type="match status" value="1"/>
</dbReference>
<dbReference type="InterPro" id="IPR058053">
    <property type="entry name" value="RamC_C"/>
</dbReference>
<dbReference type="Pfam" id="PF25816">
    <property type="entry name" value="RamC_N"/>
    <property type="match status" value="1"/>
</dbReference>
<dbReference type="InterPro" id="IPR053524">
    <property type="entry name" value="Aerial_hyphae_peptide-synth"/>
</dbReference>
<evidence type="ECO:0000313" key="2">
    <source>
        <dbReference type="EMBL" id="TKH08305.1"/>
    </source>
</evidence>
<dbReference type="EMBL" id="SZON01000064">
    <property type="protein sequence ID" value="TKI99017.1"/>
    <property type="molecule type" value="Genomic_DNA"/>
</dbReference>
<dbReference type="InterPro" id="IPR011009">
    <property type="entry name" value="Kinase-like_dom_sf"/>
</dbReference>
<dbReference type="Pfam" id="PF05147">
    <property type="entry name" value="LANC_like"/>
    <property type="match status" value="1"/>
</dbReference>
<dbReference type="SUPFAM" id="SSF158745">
    <property type="entry name" value="LanC-like"/>
    <property type="match status" value="1"/>
</dbReference>
<dbReference type="InterPro" id="IPR057929">
    <property type="entry name" value="RamC_N"/>
</dbReference>
<dbReference type="Proteomes" id="UP000306037">
    <property type="component" value="Unassembled WGS sequence"/>
</dbReference>
<dbReference type="CDD" id="cd04791">
    <property type="entry name" value="LanC_SerThrkinase"/>
    <property type="match status" value="1"/>
</dbReference>
<dbReference type="Proteomes" id="UP000305222">
    <property type="component" value="Unassembled WGS sequence"/>
</dbReference>
<dbReference type="PROSITE" id="PS50011">
    <property type="entry name" value="PROTEIN_KINASE_DOM"/>
    <property type="match status" value="1"/>
</dbReference>
<evidence type="ECO:0000313" key="4">
    <source>
        <dbReference type="Proteomes" id="UP000305222"/>
    </source>
</evidence>
<dbReference type="GO" id="GO:0005737">
    <property type="term" value="C:cytoplasm"/>
    <property type="evidence" value="ECO:0007669"/>
    <property type="project" value="TreeGrafter"/>
</dbReference>
<dbReference type="GO" id="GO:0004674">
    <property type="term" value="F:protein serine/threonine kinase activity"/>
    <property type="evidence" value="ECO:0007669"/>
    <property type="project" value="TreeGrafter"/>
</dbReference>
<dbReference type="InterPro" id="IPR007822">
    <property type="entry name" value="LANC-like"/>
</dbReference>
<dbReference type="NCBIfam" id="NF038151">
    <property type="entry name" value="lanthi_synth_III"/>
    <property type="match status" value="1"/>
</dbReference>
<dbReference type="InterPro" id="IPR000719">
    <property type="entry name" value="Prot_kinase_dom"/>
</dbReference>
<dbReference type="InterPro" id="IPR012341">
    <property type="entry name" value="6hp_glycosidase-like_sf"/>
</dbReference>
<protein>
    <recommendedName>
        <fullName evidence="1">Protein kinase domain-containing protein</fullName>
    </recommendedName>
</protein>
<dbReference type="GO" id="GO:0005524">
    <property type="term" value="F:ATP binding"/>
    <property type="evidence" value="ECO:0007669"/>
    <property type="project" value="InterPro"/>
</dbReference>
<dbReference type="PANTHER" id="PTHR44167:SF18">
    <property type="entry name" value="PROTEIN KINASE DOMAIN-CONTAINING PROTEIN"/>
    <property type="match status" value="1"/>
</dbReference>
<dbReference type="GO" id="GO:0031179">
    <property type="term" value="P:peptide modification"/>
    <property type="evidence" value="ECO:0007669"/>
    <property type="project" value="InterPro"/>
</dbReference>